<evidence type="ECO:0000313" key="5">
    <source>
        <dbReference type="EMBL" id="CAB4721834.1"/>
    </source>
</evidence>
<evidence type="ECO:0000313" key="6">
    <source>
        <dbReference type="EMBL" id="CAB4919708.1"/>
    </source>
</evidence>
<evidence type="ECO:0000313" key="8">
    <source>
        <dbReference type="EMBL" id="CAB5034391.1"/>
    </source>
</evidence>
<dbReference type="EMBL" id="CAFBPQ010000111">
    <property type="protein sequence ID" value="CAB5034391.1"/>
    <property type="molecule type" value="Genomic_DNA"/>
</dbReference>
<accession>A0A6J7HK39</accession>
<protein>
    <submittedName>
        <fullName evidence="6">Unannotated protein</fullName>
    </submittedName>
</protein>
<dbReference type="InterPro" id="IPR007247">
    <property type="entry name" value="Ureidogly_lyase"/>
</dbReference>
<evidence type="ECO:0000313" key="7">
    <source>
        <dbReference type="EMBL" id="CAB4992258.1"/>
    </source>
</evidence>
<keyword evidence="3" id="KW-0456">Lyase</keyword>
<gene>
    <name evidence="5" type="ORF">UFOPK2683_00677</name>
    <name evidence="6" type="ORF">UFOPK3605_01592</name>
    <name evidence="7" type="ORF">UFOPK3897_01795</name>
    <name evidence="8" type="ORF">UFOPK4121_01724</name>
</gene>
<dbReference type="EMBL" id="CAFBOF010000093">
    <property type="protein sequence ID" value="CAB4992258.1"/>
    <property type="molecule type" value="Genomic_DNA"/>
</dbReference>
<dbReference type="InterPro" id="IPR011051">
    <property type="entry name" value="RmlC_Cupin_sf"/>
</dbReference>
<dbReference type="AlphaFoldDB" id="A0A6J7HK39"/>
<sequence>MDKPFVLTAAPLTAPAWAPFGWLPVADTDPADANQGLEFAWSDPHLNVITHSADEISRVGQSLICDRLYRHSTHTQALTPINVDSVLVVAPLSAEFSSPADREQLKAFFLPKFATVVLHAGTWHWGPFPLGAEPVNLLNLQGRGYERDNDCVDLSLATGPVEVLLPSP</sequence>
<proteinExistence type="predicted"/>
<comment type="catalytic activity">
    <reaction evidence="4">
        <text>(S)-ureidoglycolate = urea + glyoxylate</text>
        <dbReference type="Rhea" id="RHEA:11304"/>
        <dbReference type="ChEBI" id="CHEBI:16199"/>
        <dbReference type="ChEBI" id="CHEBI:36655"/>
        <dbReference type="ChEBI" id="CHEBI:57296"/>
        <dbReference type="EC" id="4.3.2.3"/>
    </reaction>
</comment>
<dbReference type="Pfam" id="PF04115">
    <property type="entry name" value="Ureidogly_lyase"/>
    <property type="match status" value="1"/>
</dbReference>
<dbReference type="GO" id="GO:0050385">
    <property type="term" value="F:ureidoglycolate lyase activity"/>
    <property type="evidence" value="ECO:0007669"/>
    <property type="project" value="UniProtKB-EC"/>
</dbReference>
<evidence type="ECO:0000256" key="2">
    <source>
        <dbReference type="ARBA" id="ARBA00022631"/>
    </source>
</evidence>
<keyword evidence="2" id="KW-0659">Purine metabolism</keyword>
<evidence type="ECO:0000256" key="3">
    <source>
        <dbReference type="ARBA" id="ARBA00023239"/>
    </source>
</evidence>
<dbReference type="Gene3D" id="2.60.120.480">
    <property type="entry name" value="Ureidoglycolate hydrolase"/>
    <property type="match status" value="1"/>
</dbReference>
<dbReference type="GO" id="GO:0006144">
    <property type="term" value="P:purine nucleobase metabolic process"/>
    <property type="evidence" value="ECO:0007669"/>
    <property type="project" value="UniProtKB-KW"/>
</dbReference>
<dbReference type="GO" id="GO:0000256">
    <property type="term" value="P:allantoin catabolic process"/>
    <property type="evidence" value="ECO:0007669"/>
    <property type="project" value="InterPro"/>
</dbReference>
<organism evidence="6">
    <name type="scientific">freshwater metagenome</name>
    <dbReference type="NCBI Taxonomy" id="449393"/>
    <lineage>
        <taxon>unclassified sequences</taxon>
        <taxon>metagenomes</taxon>
        <taxon>ecological metagenomes</taxon>
    </lineage>
</organism>
<dbReference type="SUPFAM" id="SSF51182">
    <property type="entry name" value="RmlC-like cupins"/>
    <property type="match status" value="1"/>
</dbReference>
<dbReference type="InterPro" id="IPR024060">
    <property type="entry name" value="Ureidoglycolate_lyase_dom_sf"/>
</dbReference>
<evidence type="ECO:0000256" key="4">
    <source>
        <dbReference type="ARBA" id="ARBA00047684"/>
    </source>
</evidence>
<reference evidence="6" key="1">
    <citation type="submission" date="2020-05" db="EMBL/GenBank/DDBJ databases">
        <authorList>
            <person name="Chiriac C."/>
            <person name="Salcher M."/>
            <person name="Ghai R."/>
            <person name="Kavagutti S V."/>
        </authorList>
    </citation>
    <scope>NUCLEOTIDE SEQUENCE</scope>
</reference>
<comment type="subunit">
    <text evidence="1">Homodimer.</text>
</comment>
<dbReference type="EMBL" id="CAEZYK010000030">
    <property type="protein sequence ID" value="CAB4721834.1"/>
    <property type="molecule type" value="Genomic_DNA"/>
</dbReference>
<dbReference type="EMBL" id="CAFBMM010000134">
    <property type="protein sequence ID" value="CAB4919708.1"/>
    <property type="molecule type" value="Genomic_DNA"/>
</dbReference>
<name>A0A6J7HK39_9ZZZZ</name>
<evidence type="ECO:0000256" key="1">
    <source>
        <dbReference type="ARBA" id="ARBA00011738"/>
    </source>
</evidence>
<dbReference type="GO" id="GO:0004848">
    <property type="term" value="F:ureidoglycolate hydrolase activity"/>
    <property type="evidence" value="ECO:0007669"/>
    <property type="project" value="InterPro"/>
</dbReference>